<dbReference type="Pfam" id="PF18914">
    <property type="entry name" value="DUF5666"/>
    <property type="match status" value="1"/>
</dbReference>
<proteinExistence type="predicted"/>
<name>A0ABT3BKB5_9RHOB</name>
<sequence length="308" mass="32249">MTTGKFSRRSALGAGFSSLLLPHVAWPQESERQVEGGIGGTGIVGVVTELGDLVVSGNRVQTDSSTEFSDAFGRLAASDIRLGDSLTVEADGPADALRARRVHVTTPLVGRVYTASTPDRRMTVNGVDVLLPPGLPLPEVGTRVAVSGLWRGASVVASRISPARRELDVVSGDVARAGSRVTIGTVTARGRGVAGLVSGGFARAVGLFAPDQGVIRASELATARFIGAAGPLAWLSIEGYLTPAPRAPGYRIAGLGHSFERTLDLRLYADARVLFNGRYTGRFAAQSAVILPEAEAQRRQLLRQIANG</sequence>
<evidence type="ECO:0000313" key="2">
    <source>
        <dbReference type="EMBL" id="MCV3274023.1"/>
    </source>
</evidence>
<evidence type="ECO:0000313" key="3">
    <source>
        <dbReference type="Proteomes" id="UP001208690"/>
    </source>
</evidence>
<reference evidence="2 3" key="1">
    <citation type="submission" date="2022-04" db="EMBL/GenBank/DDBJ databases">
        <title>Roseobacter sp. WL0113 is a bacterium isolated from neritic sediment.</title>
        <authorList>
            <person name="Wang L."/>
            <person name="He W."/>
            <person name="Zhang D.-F."/>
        </authorList>
    </citation>
    <scope>NUCLEOTIDE SEQUENCE [LARGE SCALE GENOMIC DNA]</scope>
    <source>
        <strain evidence="2 3">WL0113</strain>
    </source>
</reference>
<keyword evidence="3" id="KW-1185">Reference proteome</keyword>
<feature type="domain" description="DUF5666" evidence="1">
    <location>
        <begin position="45"/>
        <end position="102"/>
    </location>
</feature>
<accession>A0ABT3BKB5</accession>
<dbReference type="EMBL" id="JALIEB010000025">
    <property type="protein sequence ID" value="MCV3274023.1"/>
    <property type="molecule type" value="Genomic_DNA"/>
</dbReference>
<dbReference type="Proteomes" id="UP001208690">
    <property type="component" value="Unassembled WGS sequence"/>
</dbReference>
<dbReference type="RefSeq" id="WP_263846229.1">
    <property type="nucleotide sequence ID" value="NZ_JALIEB010000025.1"/>
</dbReference>
<gene>
    <name evidence="2" type="ORF">MUB52_21525</name>
</gene>
<dbReference type="InterPro" id="IPR043724">
    <property type="entry name" value="DUF5666"/>
</dbReference>
<comment type="caution">
    <text evidence="2">The sequence shown here is derived from an EMBL/GenBank/DDBJ whole genome shotgun (WGS) entry which is preliminary data.</text>
</comment>
<evidence type="ECO:0000259" key="1">
    <source>
        <dbReference type="Pfam" id="PF18914"/>
    </source>
</evidence>
<organism evidence="2 3">
    <name type="scientific">Roseobacter sinensis</name>
    <dbReference type="NCBI Taxonomy" id="2931391"/>
    <lineage>
        <taxon>Bacteria</taxon>
        <taxon>Pseudomonadati</taxon>
        <taxon>Pseudomonadota</taxon>
        <taxon>Alphaproteobacteria</taxon>
        <taxon>Rhodobacterales</taxon>
        <taxon>Roseobacteraceae</taxon>
        <taxon>Roseobacter</taxon>
    </lineage>
</organism>
<protein>
    <submittedName>
        <fullName evidence="2">DUF5666 domain-containing protein</fullName>
    </submittedName>
</protein>